<name>A0A1G8Z648_9EURY</name>
<keyword evidence="3" id="KW-0813">Transport</keyword>
<dbReference type="GO" id="GO:0015833">
    <property type="term" value="P:peptide transport"/>
    <property type="evidence" value="ECO:0007669"/>
    <property type="project" value="TreeGrafter"/>
</dbReference>
<accession>A0A1G8Z648</accession>
<comment type="subcellular location">
    <subcellularLocation>
        <location evidence="1">Cell envelope</location>
    </subcellularLocation>
</comment>
<dbReference type="GO" id="GO:0043190">
    <property type="term" value="C:ATP-binding cassette (ABC) transporter complex"/>
    <property type="evidence" value="ECO:0007669"/>
    <property type="project" value="InterPro"/>
</dbReference>
<dbReference type="Proteomes" id="UP000198856">
    <property type="component" value="Unassembled WGS sequence"/>
</dbReference>
<proteinExistence type="inferred from homology"/>
<feature type="domain" description="Solute-binding protein family 5" evidence="5">
    <location>
        <begin position="76"/>
        <end position="418"/>
    </location>
</feature>
<dbReference type="Gene3D" id="3.10.105.10">
    <property type="entry name" value="Dipeptide-binding Protein, Domain 3"/>
    <property type="match status" value="1"/>
</dbReference>
<gene>
    <name evidence="6" type="ORF">SAMN05216226_11836</name>
</gene>
<evidence type="ECO:0000256" key="2">
    <source>
        <dbReference type="ARBA" id="ARBA00005695"/>
    </source>
</evidence>
<dbReference type="SUPFAM" id="SSF53850">
    <property type="entry name" value="Periplasmic binding protein-like II"/>
    <property type="match status" value="1"/>
</dbReference>
<comment type="similarity">
    <text evidence="2">Belongs to the bacterial solute-binding protein 5 family.</text>
</comment>
<dbReference type="InterPro" id="IPR039424">
    <property type="entry name" value="SBP_5"/>
</dbReference>
<dbReference type="OrthoDB" id="37176at2157"/>
<evidence type="ECO:0000256" key="3">
    <source>
        <dbReference type="ARBA" id="ARBA00022448"/>
    </source>
</evidence>
<evidence type="ECO:0000313" key="6">
    <source>
        <dbReference type="EMBL" id="SDK10559.1"/>
    </source>
</evidence>
<dbReference type="Pfam" id="PF00496">
    <property type="entry name" value="SBP_bac_5"/>
    <property type="match status" value="1"/>
</dbReference>
<dbReference type="Gene3D" id="3.40.190.10">
    <property type="entry name" value="Periplasmic binding protein-like II"/>
    <property type="match status" value="1"/>
</dbReference>
<protein>
    <submittedName>
        <fullName evidence="6">Peptide/nickel transport system substrate-binding protein</fullName>
    </submittedName>
</protein>
<reference evidence="6 7" key="1">
    <citation type="submission" date="2016-10" db="EMBL/GenBank/DDBJ databases">
        <authorList>
            <person name="de Groot N.N."/>
        </authorList>
    </citation>
    <scope>NUCLEOTIDE SEQUENCE [LARGE SCALE GENOMIC DNA]</scope>
    <source>
        <strain evidence="6 7">IBRC-M10015</strain>
    </source>
</reference>
<dbReference type="PANTHER" id="PTHR30290:SF10">
    <property type="entry name" value="PERIPLASMIC OLIGOPEPTIDE-BINDING PROTEIN-RELATED"/>
    <property type="match status" value="1"/>
</dbReference>
<keyword evidence="7" id="KW-1185">Reference proteome</keyword>
<dbReference type="PIRSF" id="PIRSF002741">
    <property type="entry name" value="MppA"/>
    <property type="match status" value="1"/>
</dbReference>
<dbReference type="GO" id="GO:0042597">
    <property type="term" value="C:periplasmic space"/>
    <property type="evidence" value="ECO:0007669"/>
    <property type="project" value="UniProtKB-ARBA"/>
</dbReference>
<sequence>MQQTLSRRQLLGGVASGAVAMTAGCQSLGAETGGGSKTVALSQSLTSGDWSMYGGAAPYYSPMHETLTASSHDFSEIEPWLATEWKTVDDTTWEFRLRDDVTFHNGEDLTADVVAQSLSALLADRPLGWAKVTDESFTALDDRTLQIETVARFGALAGTLSHPLFGIQHPSSYERPIGTGPFEAEAVDADSPLETVRFGDYWGDEPQLEELTFEGISDPTTRSTSLQSGDIDASFEIPRQDYELLSANEDIQVRTKREPRAGSAMVNLYNSPTDDADLRRALNYAVDQQAIVESILSGIGAPAKGPYPPMIPWSAHDDLPAYGPNLERARELVEQSAYDGEDVELHVSSDTPHMQLIATRMQERFAEIGVSSTVRQFGRGSFYTTEQRADSNLTLIELGSINGAADYLVRLQFHSEGGDNAALHESEGTGLYNLGPDVDDLIETGDQALDEETKHEAYREVQQRVMEHGVLVPVYYKEYVFGQRANTTVPQMHAVPHMTRWTEFANE</sequence>
<dbReference type="InterPro" id="IPR000914">
    <property type="entry name" value="SBP_5_dom"/>
</dbReference>
<dbReference type="RefSeq" id="WP_092704548.1">
    <property type="nucleotide sequence ID" value="NZ_FNFC01000018.1"/>
</dbReference>
<dbReference type="GO" id="GO:1904680">
    <property type="term" value="F:peptide transmembrane transporter activity"/>
    <property type="evidence" value="ECO:0007669"/>
    <property type="project" value="TreeGrafter"/>
</dbReference>
<dbReference type="STRING" id="890420.SAMN05216226_11836"/>
<dbReference type="EMBL" id="FNFC01000018">
    <property type="protein sequence ID" value="SDK10559.1"/>
    <property type="molecule type" value="Genomic_DNA"/>
</dbReference>
<keyword evidence="4" id="KW-0732">Signal</keyword>
<evidence type="ECO:0000256" key="1">
    <source>
        <dbReference type="ARBA" id="ARBA00004196"/>
    </source>
</evidence>
<dbReference type="PROSITE" id="PS51257">
    <property type="entry name" value="PROKAR_LIPOPROTEIN"/>
    <property type="match status" value="1"/>
</dbReference>
<dbReference type="PANTHER" id="PTHR30290">
    <property type="entry name" value="PERIPLASMIC BINDING COMPONENT OF ABC TRANSPORTER"/>
    <property type="match status" value="1"/>
</dbReference>
<dbReference type="InterPro" id="IPR006311">
    <property type="entry name" value="TAT_signal"/>
</dbReference>
<dbReference type="InterPro" id="IPR030678">
    <property type="entry name" value="Peptide/Ni-bd"/>
</dbReference>
<organism evidence="6 7">
    <name type="scientific">Halovenus aranensis</name>
    <dbReference type="NCBI Taxonomy" id="890420"/>
    <lineage>
        <taxon>Archaea</taxon>
        <taxon>Methanobacteriati</taxon>
        <taxon>Methanobacteriota</taxon>
        <taxon>Stenosarchaea group</taxon>
        <taxon>Halobacteria</taxon>
        <taxon>Halobacteriales</taxon>
        <taxon>Haloarculaceae</taxon>
        <taxon>Halovenus</taxon>
    </lineage>
</organism>
<evidence type="ECO:0000256" key="4">
    <source>
        <dbReference type="ARBA" id="ARBA00022729"/>
    </source>
</evidence>
<dbReference type="AlphaFoldDB" id="A0A1G8Z648"/>
<evidence type="ECO:0000259" key="5">
    <source>
        <dbReference type="Pfam" id="PF00496"/>
    </source>
</evidence>
<dbReference type="PROSITE" id="PS51318">
    <property type="entry name" value="TAT"/>
    <property type="match status" value="1"/>
</dbReference>
<evidence type="ECO:0000313" key="7">
    <source>
        <dbReference type="Proteomes" id="UP000198856"/>
    </source>
</evidence>